<gene>
    <name evidence="1" type="ORF">F8O03_17855</name>
</gene>
<keyword evidence="2" id="KW-1185">Reference proteome</keyword>
<reference evidence="1 2" key="1">
    <citation type="submission" date="2019-09" db="EMBL/GenBank/DDBJ databases">
        <title>Phylogeny of genus Pseudoclavibacter and closely related genus.</title>
        <authorList>
            <person name="Li Y."/>
        </authorList>
    </citation>
    <scope>NUCLEOTIDE SEQUENCE [LARGE SCALE GENOMIC DNA]</scope>
    <source>
        <strain evidence="1 2">THG-MD12</strain>
    </source>
</reference>
<dbReference type="Proteomes" id="UP000490386">
    <property type="component" value="Unassembled WGS sequence"/>
</dbReference>
<evidence type="ECO:0000313" key="2">
    <source>
        <dbReference type="Proteomes" id="UP000490386"/>
    </source>
</evidence>
<evidence type="ECO:0000313" key="1">
    <source>
        <dbReference type="EMBL" id="KAB1636116.1"/>
    </source>
</evidence>
<name>A0A7J5AXD9_9MICO</name>
<dbReference type="EMBL" id="WBJX01000008">
    <property type="protein sequence ID" value="KAB1636116.1"/>
    <property type="molecule type" value="Genomic_DNA"/>
</dbReference>
<dbReference type="OrthoDB" id="5131771at2"/>
<organism evidence="1 2">
    <name type="scientific">Pseudoclavibacter terrae</name>
    <dbReference type="NCBI Taxonomy" id="1530195"/>
    <lineage>
        <taxon>Bacteria</taxon>
        <taxon>Bacillati</taxon>
        <taxon>Actinomycetota</taxon>
        <taxon>Actinomycetes</taxon>
        <taxon>Micrococcales</taxon>
        <taxon>Microbacteriaceae</taxon>
        <taxon>Pseudoclavibacter</taxon>
    </lineage>
</organism>
<sequence>MLELITLTATLIADTDVELASRWAALEHGDDWEADVIPLVEHTTVWEYVEALELVRDGHVDDHQLTETEAGAA</sequence>
<protein>
    <submittedName>
        <fullName evidence="1">Uncharacterized protein</fullName>
    </submittedName>
</protein>
<proteinExistence type="predicted"/>
<comment type="caution">
    <text evidence="1">The sequence shown here is derived from an EMBL/GenBank/DDBJ whole genome shotgun (WGS) entry which is preliminary data.</text>
</comment>
<dbReference type="AlphaFoldDB" id="A0A7J5AXD9"/>
<dbReference type="RefSeq" id="WP_151425087.1">
    <property type="nucleotide sequence ID" value="NZ_WBJX01000008.1"/>
</dbReference>
<accession>A0A7J5AXD9</accession>